<dbReference type="GO" id="GO:0016020">
    <property type="term" value="C:membrane"/>
    <property type="evidence" value="ECO:0007669"/>
    <property type="project" value="UniProtKB-SubCell"/>
</dbReference>
<keyword evidence="4 6" id="KW-0472">Membrane</keyword>
<feature type="transmembrane region" description="Helical" evidence="6">
    <location>
        <begin position="89"/>
        <end position="110"/>
    </location>
</feature>
<dbReference type="EMBL" id="MSFU01000001">
    <property type="protein sequence ID" value="PWY85523.1"/>
    <property type="molecule type" value="Genomic_DNA"/>
</dbReference>
<accession>A0A317WGN8</accession>
<keyword evidence="9" id="KW-1185">Reference proteome</keyword>
<protein>
    <recommendedName>
        <fullName evidence="7">Rhodopsin domain-containing protein</fullName>
    </recommendedName>
</protein>
<dbReference type="VEuPathDB" id="FungiDB:BO83DRAFT_384249"/>
<feature type="transmembrane region" description="Helical" evidence="6">
    <location>
        <begin position="222"/>
        <end position="244"/>
    </location>
</feature>
<sequence>MERNYVSASQVQATGYTMIALSSAVVIARFSLIFWKLRSLQVEDGCILLSWACFLAMSIAYIIVTPVVYKIDAYTDGKIGPWATMLSDALFMIKVFFANTMLLWGSLWSVKLYFLFLYRRLLQDLPGKMKWWYAVLCFCIVTFIGAIVSNFTSCQSMHAWFTVGQCSVSPACVDTDKCEGECSTHRDAVAEIASLYYSFAVDAVSDIMMSLRLPLSQKISVAAVFALGTICVIMAVVRVIQIGTRANNDSTPSSSWLAFWGMIEAGIAVIVGCLPAFAIIYRRTKNTHRYRSSYVGMSSSAYVPQGDVALSELATRGVNTGTGETGLKAFNTTPELPMELSGEE</sequence>
<keyword evidence="3 6" id="KW-1133">Transmembrane helix</keyword>
<dbReference type="InterPro" id="IPR052337">
    <property type="entry name" value="SAT4-like"/>
</dbReference>
<dbReference type="PANTHER" id="PTHR33048">
    <property type="entry name" value="PTH11-LIKE INTEGRAL MEMBRANE PROTEIN (AFU_ORTHOLOGUE AFUA_5G11245)"/>
    <property type="match status" value="1"/>
</dbReference>
<evidence type="ECO:0000256" key="4">
    <source>
        <dbReference type="ARBA" id="ARBA00023136"/>
    </source>
</evidence>
<comment type="caution">
    <text evidence="8">The sequence shown here is derived from an EMBL/GenBank/DDBJ whole genome shotgun (WGS) entry which is preliminary data.</text>
</comment>
<dbReference type="PANTHER" id="PTHR33048:SF146">
    <property type="entry name" value="INTEGRAL MEMBRANE PROTEIN"/>
    <property type="match status" value="1"/>
</dbReference>
<evidence type="ECO:0000313" key="8">
    <source>
        <dbReference type="EMBL" id="PWY85523.1"/>
    </source>
</evidence>
<gene>
    <name evidence="8" type="ORF">BO83DRAFT_384249</name>
</gene>
<comment type="subcellular location">
    <subcellularLocation>
        <location evidence="1">Membrane</location>
        <topology evidence="1">Multi-pass membrane protein</topology>
    </subcellularLocation>
</comment>
<dbReference type="Pfam" id="PF20684">
    <property type="entry name" value="Fung_rhodopsin"/>
    <property type="match status" value="1"/>
</dbReference>
<evidence type="ECO:0000256" key="6">
    <source>
        <dbReference type="SAM" id="Phobius"/>
    </source>
</evidence>
<feature type="transmembrane region" description="Helical" evidence="6">
    <location>
        <begin position="47"/>
        <end position="69"/>
    </location>
</feature>
<feature type="transmembrane region" description="Helical" evidence="6">
    <location>
        <begin position="15"/>
        <end position="35"/>
    </location>
</feature>
<proteinExistence type="inferred from homology"/>
<dbReference type="Proteomes" id="UP000246171">
    <property type="component" value="Unassembled WGS sequence"/>
</dbReference>
<dbReference type="AlphaFoldDB" id="A0A317WGN8"/>
<name>A0A317WGN8_ASPEC</name>
<dbReference type="InterPro" id="IPR049326">
    <property type="entry name" value="Rhodopsin_dom_fungi"/>
</dbReference>
<reference evidence="8" key="1">
    <citation type="submission" date="2016-12" db="EMBL/GenBank/DDBJ databases">
        <title>The genomes of Aspergillus section Nigri reveals drivers in fungal speciation.</title>
        <authorList>
            <consortium name="DOE Joint Genome Institute"/>
            <person name="Vesth T.C."/>
            <person name="Nybo J."/>
            <person name="Theobald S."/>
            <person name="Brandl J."/>
            <person name="Frisvad J.C."/>
            <person name="Nielsen K.F."/>
            <person name="Lyhne E.K."/>
            <person name="Kogle M.E."/>
            <person name="Kuo A."/>
            <person name="Riley R."/>
            <person name="Clum A."/>
            <person name="Nolan M."/>
            <person name="Lipzen A."/>
            <person name="Salamov A."/>
            <person name="Henrissat B."/>
            <person name="Wiebenga A."/>
            <person name="De vries R.P."/>
            <person name="Grigoriev I.V."/>
            <person name="Mortensen U.H."/>
            <person name="Andersen M.R."/>
            <person name="Baker S.E."/>
        </authorList>
    </citation>
    <scope>NUCLEOTIDE SEQUENCE</scope>
    <source>
        <strain evidence="8">CBS 122712</strain>
    </source>
</reference>
<comment type="similarity">
    <text evidence="5">Belongs to the SAT4 family.</text>
</comment>
<feature type="domain" description="Rhodopsin" evidence="7">
    <location>
        <begin position="29"/>
        <end position="282"/>
    </location>
</feature>
<evidence type="ECO:0000256" key="3">
    <source>
        <dbReference type="ARBA" id="ARBA00022989"/>
    </source>
</evidence>
<feature type="transmembrane region" description="Helical" evidence="6">
    <location>
        <begin position="131"/>
        <end position="151"/>
    </location>
</feature>
<evidence type="ECO:0000256" key="5">
    <source>
        <dbReference type="ARBA" id="ARBA00038359"/>
    </source>
</evidence>
<evidence type="ECO:0000313" key="9">
    <source>
        <dbReference type="Proteomes" id="UP000246171"/>
    </source>
</evidence>
<dbReference type="OrthoDB" id="444631at2759"/>
<dbReference type="RefSeq" id="XP_025393443.1">
    <property type="nucleotide sequence ID" value="XM_025532579.1"/>
</dbReference>
<organism evidence="8 9">
    <name type="scientific">Aspergillus eucalypticola (strain CBS 122712 / IBT 29274)</name>
    <dbReference type="NCBI Taxonomy" id="1448314"/>
    <lineage>
        <taxon>Eukaryota</taxon>
        <taxon>Fungi</taxon>
        <taxon>Dikarya</taxon>
        <taxon>Ascomycota</taxon>
        <taxon>Pezizomycotina</taxon>
        <taxon>Eurotiomycetes</taxon>
        <taxon>Eurotiomycetidae</taxon>
        <taxon>Eurotiales</taxon>
        <taxon>Aspergillaceae</taxon>
        <taxon>Aspergillus</taxon>
        <taxon>Aspergillus subgen. Circumdati</taxon>
    </lineage>
</organism>
<keyword evidence="2 6" id="KW-0812">Transmembrane</keyword>
<evidence type="ECO:0000256" key="1">
    <source>
        <dbReference type="ARBA" id="ARBA00004141"/>
    </source>
</evidence>
<feature type="transmembrane region" description="Helical" evidence="6">
    <location>
        <begin position="256"/>
        <end position="281"/>
    </location>
</feature>
<evidence type="ECO:0000259" key="7">
    <source>
        <dbReference type="Pfam" id="PF20684"/>
    </source>
</evidence>
<evidence type="ECO:0000256" key="2">
    <source>
        <dbReference type="ARBA" id="ARBA00022692"/>
    </source>
</evidence>
<dbReference type="GeneID" id="37054541"/>